<keyword evidence="13" id="KW-0812">Transmembrane</keyword>
<dbReference type="GO" id="GO:0045214">
    <property type="term" value="P:sarcomere organization"/>
    <property type="evidence" value="ECO:0000318"/>
    <property type="project" value="GO_Central"/>
</dbReference>
<dbReference type="PROSITE" id="PS00108">
    <property type="entry name" value="PROTEIN_KINASE_ST"/>
    <property type="match status" value="1"/>
</dbReference>
<evidence type="ECO:0000256" key="4">
    <source>
        <dbReference type="ARBA" id="ARBA00022679"/>
    </source>
</evidence>
<feature type="domain" description="Ig-like" evidence="15">
    <location>
        <begin position="2294"/>
        <end position="2383"/>
    </location>
</feature>
<feature type="domain" description="Ig-like" evidence="15">
    <location>
        <begin position="992"/>
        <end position="1076"/>
    </location>
</feature>
<dbReference type="SUPFAM" id="SSF48726">
    <property type="entry name" value="Immunoglobulin"/>
    <property type="match status" value="19"/>
</dbReference>
<feature type="domain" description="Ig-like" evidence="15">
    <location>
        <begin position="892"/>
        <end position="979"/>
    </location>
</feature>
<dbReference type="FunFam" id="2.60.40.10:FF:002079">
    <property type="entry name" value="Titin homolog"/>
    <property type="match status" value="1"/>
</dbReference>
<feature type="region of interest" description="Disordered" evidence="12">
    <location>
        <begin position="646"/>
        <end position="666"/>
    </location>
</feature>
<feature type="domain" description="Ig-like" evidence="15">
    <location>
        <begin position="1962"/>
        <end position="2051"/>
    </location>
</feature>
<dbReference type="SUPFAM" id="SSF49265">
    <property type="entry name" value="Fibronectin type III"/>
    <property type="match status" value="1"/>
</dbReference>
<dbReference type="InterPro" id="IPR013098">
    <property type="entry name" value="Ig_I-set"/>
</dbReference>
<feature type="compositionally biased region" description="Basic and acidic residues" evidence="12">
    <location>
        <begin position="1416"/>
        <end position="1437"/>
    </location>
</feature>
<feature type="domain" description="Ig-like" evidence="15">
    <location>
        <begin position="2407"/>
        <end position="2513"/>
    </location>
</feature>
<dbReference type="InterPro" id="IPR036179">
    <property type="entry name" value="Ig-like_dom_sf"/>
</dbReference>
<evidence type="ECO:0000256" key="13">
    <source>
        <dbReference type="SAM" id="Phobius"/>
    </source>
</evidence>
<feature type="binding site" evidence="11">
    <location>
        <position position="235"/>
    </location>
    <ligand>
        <name>ATP</name>
        <dbReference type="ChEBI" id="CHEBI:30616"/>
    </ligand>
</feature>
<feature type="domain" description="Ig-like" evidence="15">
    <location>
        <begin position="1324"/>
        <end position="1413"/>
    </location>
</feature>
<feature type="domain" description="Ig-like" evidence="15">
    <location>
        <begin position="1743"/>
        <end position="1832"/>
    </location>
</feature>
<keyword evidence="13" id="KW-1133">Transmembrane helix</keyword>
<feature type="domain" description="Ig-like" evidence="15">
    <location>
        <begin position="2068"/>
        <end position="2159"/>
    </location>
</feature>
<dbReference type="GO" id="GO:0030016">
    <property type="term" value="C:myofibril"/>
    <property type="evidence" value="ECO:0007669"/>
    <property type="project" value="UniProtKB-SubCell"/>
</dbReference>
<evidence type="ECO:0000313" key="17">
    <source>
        <dbReference type="EMBL" id="CAP29305.2"/>
    </source>
</evidence>
<dbReference type="SMART" id="SM00220">
    <property type="entry name" value="S_TKc"/>
    <property type="match status" value="1"/>
</dbReference>
<dbReference type="CDD" id="cd00096">
    <property type="entry name" value="Ig"/>
    <property type="match status" value="2"/>
</dbReference>
<organism evidence="17 18">
    <name type="scientific">Caenorhabditis briggsae</name>
    <dbReference type="NCBI Taxonomy" id="6238"/>
    <lineage>
        <taxon>Eukaryota</taxon>
        <taxon>Metazoa</taxon>
        <taxon>Ecdysozoa</taxon>
        <taxon>Nematoda</taxon>
        <taxon>Chromadorea</taxon>
        <taxon>Rhabditida</taxon>
        <taxon>Rhabditina</taxon>
        <taxon>Rhabditomorpha</taxon>
        <taxon>Rhabditoidea</taxon>
        <taxon>Rhabditidae</taxon>
        <taxon>Peloderinae</taxon>
        <taxon>Caenorhabditis</taxon>
    </lineage>
</organism>
<dbReference type="InterPro" id="IPR000719">
    <property type="entry name" value="Prot_kinase_dom"/>
</dbReference>
<dbReference type="PROSITE" id="PS50011">
    <property type="entry name" value="PROTEIN_KINASE_DOM"/>
    <property type="match status" value="1"/>
</dbReference>
<dbReference type="KEGG" id="cbr:CBG_09247"/>
<feature type="domain" description="Protein kinase" evidence="14">
    <location>
        <begin position="206"/>
        <end position="461"/>
    </location>
</feature>
<feature type="domain" description="Ig-like" evidence="15">
    <location>
        <begin position="1116"/>
        <end position="1205"/>
    </location>
</feature>
<dbReference type="FunFam" id="2.60.40.10:FF:001847">
    <property type="entry name" value="Titin homolog"/>
    <property type="match status" value="1"/>
</dbReference>
<dbReference type="InterPro" id="IPR036116">
    <property type="entry name" value="FN3_sf"/>
</dbReference>
<dbReference type="FunFam" id="2.60.40.10:FF:001982">
    <property type="entry name" value="Titin homolog"/>
    <property type="match status" value="1"/>
</dbReference>
<dbReference type="InterPro" id="IPR003599">
    <property type="entry name" value="Ig_sub"/>
</dbReference>
<evidence type="ECO:0000256" key="8">
    <source>
        <dbReference type="ARBA" id="ARBA00022840"/>
    </source>
</evidence>
<dbReference type="SUPFAM" id="SSF56112">
    <property type="entry name" value="Protein kinase-like (PK-like)"/>
    <property type="match status" value="1"/>
</dbReference>
<dbReference type="RefSeq" id="XP_045094098.1">
    <property type="nucleotide sequence ID" value="XM_045237773.1"/>
</dbReference>
<dbReference type="PROSITE" id="PS50835">
    <property type="entry name" value="IG_LIKE"/>
    <property type="match status" value="18"/>
</dbReference>
<dbReference type="GeneID" id="8578800"/>
<dbReference type="Gene3D" id="1.10.510.10">
    <property type="entry name" value="Transferase(Phosphotransferase) domain 1"/>
    <property type="match status" value="1"/>
</dbReference>
<comment type="similarity">
    <text evidence="2">Belongs to the protein kinase superfamily. CAMK Ser/Thr protein kinase family.</text>
</comment>
<dbReference type="FunFam" id="2.60.40.10:FF:000032">
    <property type="entry name" value="palladin isoform X1"/>
    <property type="match status" value="2"/>
</dbReference>
<dbReference type="FunFam" id="2.60.40.10:FF:000107">
    <property type="entry name" value="Myosin, light chain kinase a"/>
    <property type="match status" value="1"/>
</dbReference>
<dbReference type="FunFam" id="1.10.510.10:FF:000135">
    <property type="entry name" value="Putative myosin light chain kinase 3"/>
    <property type="match status" value="1"/>
</dbReference>
<evidence type="ECO:0000256" key="2">
    <source>
        <dbReference type="ARBA" id="ARBA00006692"/>
    </source>
</evidence>
<dbReference type="CDD" id="cd00063">
    <property type="entry name" value="FN3"/>
    <property type="match status" value="2"/>
</dbReference>
<comment type="subcellular location">
    <subcellularLocation>
        <location evidence="1">Cytoplasm</location>
        <location evidence="1">Myofibril</location>
    </subcellularLocation>
</comment>
<dbReference type="FunFam" id="2.60.40.10:FF:002545">
    <property type="entry name" value="Titin homolog"/>
    <property type="match status" value="1"/>
</dbReference>
<keyword evidence="7" id="KW-0418">Kinase</keyword>
<feature type="domain" description="Ig-like" evidence="15">
    <location>
        <begin position="1644"/>
        <end position="1733"/>
    </location>
</feature>
<dbReference type="PROSITE" id="PS00107">
    <property type="entry name" value="PROTEIN_KINASE_ATP"/>
    <property type="match status" value="1"/>
</dbReference>
<dbReference type="InParanoid" id="A8X9J3"/>
<feature type="domain" description="Ig-like" evidence="15">
    <location>
        <begin position="1535"/>
        <end position="1622"/>
    </location>
</feature>
<dbReference type="GO" id="GO:0005524">
    <property type="term" value="F:ATP binding"/>
    <property type="evidence" value="ECO:0007669"/>
    <property type="project" value="UniProtKB-UniRule"/>
</dbReference>
<reference evidence="17 18" key="2">
    <citation type="journal article" date="2011" name="PLoS Genet.">
        <title>Caenorhabditis briggsae recombinant inbred line genotypes reveal inter-strain incompatibility and the evolution of recombination.</title>
        <authorList>
            <person name="Ross J.A."/>
            <person name="Koboldt D.C."/>
            <person name="Staisch J.E."/>
            <person name="Chamberlin H.M."/>
            <person name="Gupta B.P."/>
            <person name="Miller R.D."/>
            <person name="Baird S.E."/>
            <person name="Haag E.S."/>
        </authorList>
    </citation>
    <scope>NUCLEOTIDE SEQUENCE [LARGE SCALE GENOMIC DNA]</scope>
    <source>
        <strain evidence="17 18">AF16</strain>
    </source>
</reference>
<protein>
    <submittedName>
        <fullName evidence="17">Protein CBR-TTN-1</fullName>
    </submittedName>
</protein>
<dbReference type="FunFam" id="2.60.40.10:FF:000080">
    <property type="entry name" value="Myosin light chain kinase, smooth muscle"/>
    <property type="match status" value="2"/>
</dbReference>
<dbReference type="InterPro" id="IPR011009">
    <property type="entry name" value="Kinase-like_dom_sf"/>
</dbReference>
<dbReference type="Pfam" id="PF00041">
    <property type="entry name" value="fn3"/>
    <property type="match status" value="1"/>
</dbReference>
<dbReference type="FunFam" id="2.60.40.10:FF:002081">
    <property type="entry name" value="Titin homolog"/>
    <property type="match status" value="1"/>
</dbReference>
<evidence type="ECO:0000256" key="1">
    <source>
        <dbReference type="ARBA" id="ARBA00004657"/>
    </source>
</evidence>
<feature type="domain" description="Fibronectin type-III" evidence="16">
    <location>
        <begin position="1441"/>
        <end position="1531"/>
    </location>
</feature>
<dbReference type="SMART" id="SM00409">
    <property type="entry name" value="IG"/>
    <property type="match status" value="19"/>
</dbReference>
<dbReference type="FunFam" id="2.60.40.10:FF:001986">
    <property type="entry name" value="Titin homolog"/>
    <property type="match status" value="1"/>
</dbReference>
<keyword evidence="13" id="KW-0472">Membrane</keyword>
<feature type="region of interest" description="Disordered" evidence="12">
    <location>
        <begin position="1405"/>
        <end position="1455"/>
    </location>
</feature>
<evidence type="ECO:0000256" key="9">
    <source>
        <dbReference type="ARBA" id="ARBA00023157"/>
    </source>
</evidence>
<dbReference type="PROSITE" id="PS50853">
    <property type="entry name" value="FN3"/>
    <property type="match status" value="2"/>
</dbReference>
<evidence type="ECO:0000313" key="18">
    <source>
        <dbReference type="Proteomes" id="UP000008549"/>
    </source>
</evidence>
<keyword evidence="8 11" id="KW-0067">ATP-binding</keyword>
<evidence type="ECO:0000256" key="3">
    <source>
        <dbReference type="ARBA" id="ARBA00022527"/>
    </source>
</evidence>
<feature type="domain" description="Ig-like" evidence="15">
    <location>
        <begin position="2543"/>
        <end position="2635"/>
    </location>
</feature>
<feature type="domain" description="Ig-like" evidence="15">
    <location>
        <begin position="787"/>
        <end position="862"/>
    </location>
</feature>
<dbReference type="HOGENOM" id="CLU_000529_0_0_1"/>
<evidence type="ECO:0000256" key="6">
    <source>
        <dbReference type="ARBA" id="ARBA00022741"/>
    </source>
</evidence>
<keyword evidence="9" id="KW-1015">Disulfide bond</keyword>
<dbReference type="InterPro" id="IPR003598">
    <property type="entry name" value="Ig_sub2"/>
</dbReference>
<dbReference type="InterPro" id="IPR008271">
    <property type="entry name" value="Ser/Thr_kinase_AS"/>
</dbReference>
<dbReference type="FunFam" id="2.60.40.10:FF:001983">
    <property type="entry name" value="Titin homolog"/>
    <property type="match status" value="1"/>
</dbReference>
<keyword evidence="4" id="KW-0808">Transferase</keyword>
<evidence type="ECO:0000259" key="14">
    <source>
        <dbReference type="PROSITE" id="PS50011"/>
    </source>
</evidence>
<dbReference type="GO" id="GO:0004674">
    <property type="term" value="F:protein serine/threonine kinase activity"/>
    <property type="evidence" value="ECO:0007669"/>
    <property type="project" value="UniProtKB-KW"/>
</dbReference>
<reference evidence="17 18" key="1">
    <citation type="journal article" date="2003" name="PLoS Biol.">
        <title>The genome sequence of Caenorhabditis briggsae: a platform for comparative genomics.</title>
        <authorList>
            <person name="Stein L.D."/>
            <person name="Bao Z."/>
            <person name="Blasiar D."/>
            <person name="Blumenthal T."/>
            <person name="Brent M.R."/>
            <person name="Chen N."/>
            <person name="Chinwalla A."/>
            <person name="Clarke L."/>
            <person name="Clee C."/>
            <person name="Coghlan A."/>
            <person name="Coulson A."/>
            <person name="D'Eustachio P."/>
            <person name="Fitch D.H."/>
            <person name="Fulton L.A."/>
            <person name="Fulton R.E."/>
            <person name="Griffiths-Jones S."/>
            <person name="Harris T.W."/>
            <person name="Hillier L.W."/>
            <person name="Kamath R."/>
            <person name="Kuwabara P.E."/>
            <person name="Mardis E.R."/>
            <person name="Marra M.A."/>
            <person name="Miner T.L."/>
            <person name="Minx P."/>
            <person name="Mullikin J.C."/>
            <person name="Plumb R.W."/>
            <person name="Rogers J."/>
            <person name="Schein J.E."/>
            <person name="Sohrmann M."/>
            <person name="Spieth J."/>
            <person name="Stajich J.E."/>
            <person name="Wei C."/>
            <person name="Willey D."/>
            <person name="Wilson R.K."/>
            <person name="Durbin R."/>
            <person name="Waterston R.H."/>
        </authorList>
    </citation>
    <scope>NUCLEOTIDE SEQUENCE [LARGE SCALE GENOMIC DNA]</scope>
    <source>
        <strain evidence="17 18">AF16</strain>
    </source>
</reference>
<feature type="domain" description="Ig-like" evidence="15">
    <location>
        <begin position="555"/>
        <end position="645"/>
    </location>
</feature>
<dbReference type="PANTHER" id="PTHR47633:SF7">
    <property type="entry name" value="TITIN HOMOLOG"/>
    <property type="match status" value="1"/>
</dbReference>
<sequence length="2897" mass="322726">MVRQIEKTALNTVLTINGIDSQDQGEFALKIKNRCGEDKYAIGIQMIKNEKKRYETTKSPIVQHHLANQLSKIRILIQSDFDGQLRLTMEDLQFAITQLKCEKSKTWTKAEVTKQAFITLFNLVPGENYTFRVRADNTFGQSEPSEESEIVYVKDNSRVLEEPKKKEVKMKEQESVDYQKISKEAGPSEYKTIDIHRLPNDLQAKYIIHEELGKGAYGTVYRATERATGKTWAAKMVQVRPGVKKENVIHEISMMNQLHHEKLLNLHEAFDMGNEMWLIEEFVSGGELFEKILEDDSLMSEEEVRDYMHQILLGVSHMHKNQIVHLDLKPENILLKAKNSTDLKIIDFGLARKLDPKKSVKLLFGTPEFCAPEVVNYQPVGLSTDMWTVGVISYVLLSGLSPFLGDSDEDTLANVSAADWDFDDPSWDDVSDLAKDFICRLMIKDKRKRMSVQDALRHPWITGPLLSAFNDLSEYVKKMQPKPDKSGIPARQKRNFLSLKRWSDDLLPIGRLAKRGAIFRRLTMDGVFERNIAFGESPTLHLPIKMKFSDTDAAPSVKKQLEDIVANVGDLIATLSCDVDGVPSPKVQWYKDDKELTVPSMKYDSFYNEGLAELTVKNIVESDAGKYTCRATNDLGSIMTHAKLSVKSDDKKKKKSETSPAVIEKKKDRKTSKVVVVEEMIDMPPNFHHLLQDDEAKIGETKVLVVTNTTLPEPTVEWYHNGEHISIQDSNYLQKHDKGRYELHILSVDSTDEGKWKAVGKNAFGECESEGKLTVVVPDGQFAPSFGRQLSDVKCSESDILKLEVNIKANPAPEINWFRNEAEIEHSQRHRLQFDDGSGNYSLTIIDAYAEDSGEYKCVAKNKIGKAHTVCCVRIEELLAKRSKKIDGSKAPRFRMQLPTPREVPQGSDLTLVCSVSGTPHPNIRWTKDDQPIDMSNKQVRHENGVCTLHIIGARDEDQGRYVCEAENIHGVAQSFSVVEIKEAVDKDHIKPKFLEPLVNCSTCEGNEIVLECCVTGKPIPAITWYKDGLKLIIENRMLQYTDRKGVSRLNIMNVVMDDAGEYTCEAVNTLGKDFTHCTVKVVDMGLAKTRLTPVRSRSRSRSRSPSVLGGDIQRPPVVTRPLADATVTEGNRELLEVEVDGFPTPTIEWYHDGKLVAESRTLRTYFDGRVAFLKIYEAHEEHNGQYVCKVSNKLGAVETRACVVVEGPHAAEHVTQMPTFVKKLQDVVLKSAGETATFTCQSYANPAAQVVWLHNGKALQQTNGNYKTRLFDDNTATLVIENVTDELCGTYTAVATNQFGDVHTSAQLTITGSEARKVAASLPYFIIEPKPKINVNEGATLSIQADLNGSPTPEVVWLKDNSELVESERIQIKCDGVSYQLVVRGVGLEDEGTYTITAENEKGKVRQNTEVSVTKSKDVKEKKEKKKVEKKDEDKKKPGRPGLPRPGASKTDQVTIAFDAPSEGPADSYEVERRCPDQREWTKCGTSKSLELEVKSLTPNTEYIFRVAGRNKQGLGEWAEMMTTLKTAPSGQAPQFSILPQSKMIISRDDELEISVEFSGNPTPSVKWYKENVQVVPDDKINIAATSTSSTLQSKSQEENGTYTCFIENELGQASASCQVTVFNREPSHQSTPDHSLERNLVPVVQKQLNNESVQAGQQIMLTCRISSRSGSTIAWFNGDERIESAGRFELSSDKKSNHKLVCHAVQYNDAGKYRCVVTNKYGYAESECNVTVEDITKFIAPSFSSTLSDSTAILGHNITLECKVEGFPTPEISWTKDGERISTTRRIRQIQDENGNCKLIISKAESDDTGVYVCSATSVSGVDSTSSMVMIAKTTGTDSHLVIAQSIDDKQEKPRFIRAPPSLIEVNESGQFTLVAKAIGEPKPTVTWLKDGREILRTNRIYHHFVTGDGESHLIAECVVSKTSGIFSCKAENPHGTVIAETQVIVQKMKPASDLANVAPKFTIPLTDMGIVNGHPTTLSCNVTGSPEPTLEWIYIDDSGNKTNLTSSTTSWTECRFGKVAELKSERVLREQRGTYQCVATNSSGKATTQCYLLVGELSDEPAGPPRFVKCLQDTWTPLKESIEFSVELAGFPTPDLTWYHNEKKIIEGKDVKITFPSDTTSVLSIKNVSLASLGMYYVEASNIHGVLRTAGRLNVSDERRKAEPPQFKHVLEPVLAVQPKVAFSEEHPRASSSAATARVKKGAAPMFLQGLEDMDLKAGASAAVAGKLGRKLRPHRSTTNDADKLAKALAQSLKLEEPRHLMESRPESAANTALDEVRAAINSRNKRVCRPKFMVKPKPKKVLEEYKSLRLKTAISGNPMPQVHWDKEGIILETGNKYSIYNDGDFYYLEVHHVSTFDKGFYNCTAANNEGIITCTSEIDVLPNKEDSAAQVAKRRSRKEAKAPNFIEVLPGRSQVYLPAKSGFYRVFYFQANLNESLCVECSVSAYPCASIIWTRNSVRLLPQADRYTMSYDGECASLKFISVAPGDEGTYSCEAVNEHGTAVSNVSFKKIYPIKGSPSMFQMNLLVSGMDPNAAEGIPPLFRFEKIKSVKKVVDGSRVELAAELVQASEPLQIRWLRNKVTIVDSPSFSYSRSEKMVFLTIADVFPEDGGEYTVEAKNQSGIARCTMQLDVRSNERSIADEAPRVFDFEQTTRTDPGTSVELRAKIIGHPDPVITWTKANQKLNNEERYLMRNEGDTFILRISNVTRADAGKYVLTAINASGQANAELELTVIQSTKTVGEKPKFNESPISVQTCEKNRAELRASFSGTPAPTCRWFYSGNELIDGLDGYTISVSETDSSLLINSVDKKHFGEYLCTIRNQNGEELANAMILSEGKITVCSLGISVYRPVSVFSLFVLSSSLFVVIGVVQVYIARLLHFLNKERFVGRNIFA</sequence>
<dbReference type="eggNOG" id="KOG0613">
    <property type="taxonomic scope" value="Eukaryota"/>
</dbReference>
<feature type="region of interest" description="Disordered" evidence="12">
    <location>
        <begin position="1093"/>
        <end position="1117"/>
    </location>
</feature>
<dbReference type="OMA" id="TWRKDSS"/>
<dbReference type="SMART" id="SM00408">
    <property type="entry name" value="IGc2"/>
    <property type="match status" value="19"/>
</dbReference>
<feature type="domain" description="Ig-like" evidence="15">
    <location>
        <begin position="2748"/>
        <end position="2838"/>
    </location>
</feature>
<dbReference type="SMART" id="SM00060">
    <property type="entry name" value="FN3"/>
    <property type="match status" value="2"/>
</dbReference>
<evidence type="ECO:0000256" key="12">
    <source>
        <dbReference type="SAM" id="MobiDB-lite"/>
    </source>
</evidence>
<evidence type="ECO:0000256" key="5">
    <source>
        <dbReference type="ARBA" id="ARBA00022737"/>
    </source>
</evidence>
<feature type="region of interest" description="Disordered" evidence="12">
    <location>
        <begin position="1460"/>
        <end position="1479"/>
    </location>
</feature>
<feature type="domain" description="Ig-like" evidence="15">
    <location>
        <begin position="2648"/>
        <end position="2736"/>
    </location>
</feature>
<feature type="transmembrane region" description="Helical" evidence="13">
    <location>
        <begin position="2855"/>
        <end position="2879"/>
    </location>
</feature>
<dbReference type="FunFam" id="2.60.40.10:FF:002182">
    <property type="entry name" value="Titin homolog"/>
    <property type="match status" value="1"/>
</dbReference>
<feature type="domain" description="Ig-like" evidence="15">
    <location>
        <begin position="1856"/>
        <end position="1947"/>
    </location>
</feature>
<keyword evidence="3" id="KW-0723">Serine/threonine-protein kinase</keyword>
<dbReference type="InterPro" id="IPR013783">
    <property type="entry name" value="Ig-like_fold"/>
</dbReference>
<gene>
    <name evidence="17" type="primary">Cbr-ttn-1</name>
    <name evidence="17" type="ORF">CBG_09247</name>
</gene>
<evidence type="ECO:0000256" key="10">
    <source>
        <dbReference type="ARBA" id="ARBA00023319"/>
    </source>
</evidence>
<dbReference type="PANTHER" id="PTHR47633">
    <property type="entry name" value="IMMUNOGLOBULIN"/>
    <property type="match status" value="1"/>
</dbReference>
<proteinExistence type="inferred from homology"/>
<dbReference type="EMBL" id="HE600954">
    <property type="protein sequence ID" value="CAP29305.2"/>
    <property type="molecule type" value="Genomic_DNA"/>
</dbReference>
<dbReference type="InterPro" id="IPR017441">
    <property type="entry name" value="Protein_kinase_ATP_BS"/>
</dbReference>
<dbReference type="Proteomes" id="UP000008549">
    <property type="component" value="Unassembled WGS sequence"/>
</dbReference>
<evidence type="ECO:0000259" key="16">
    <source>
        <dbReference type="PROSITE" id="PS50853"/>
    </source>
</evidence>
<dbReference type="Pfam" id="PF07679">
    <property type="entry name" value="I-set"/>
    <property type="match status" value="19"/>
</dbReference>
<evidence type="ECO:0000256" key="7">
    <source>
        <dbReference type="ARBA" id="ARBA00022777"/>
    </source>
</evidence>
<dbReference type="FunFam" id="2.60.40.10:FF:002080">
    <property type="entry name" value="Titin homolog"/>
    <property type="match status" value="1"/>
</dbReference>
<evidence type="ECO:0000259" key="15">
    <source>
        <dbReference type="PROSITE" id="PS50835"/>
    </source>
</evidence>
<dbReference type="Gene3D" id="2.60.40.10">
    <property type="entry name" value="Immunoglobulins"/>
    <property type="match status" value="21"/>
</dbReference>
<feature type="domain" description="Fibronectin type-III" evidence="16">
    <location>
        <begin position="69"/>
        <end position="156"/>
    </location>
</feature>
<keyword evidence="5" id="KW-0677">Repeat</keyword>
<evidence type="ECO:0000256" key="11">
    <source>
        <dbReference type="PROSITE-ProRule" id="PRU10141"/>
    </source>
</evidence>
<accession>A8X9J3</accession>
<dbReference type="FunFam" id="3.30.200.20:FF:000763">
    <property type="entry name" value="Titin homolog"/>
    <property type="match status" value="1"/>
</dbReference>
<dbReference type="Pfam" id="PF00069">
    <property type="entry name" value="Pkinase"/>
    <property type="match status" value="1"/>
</dbReference>
<dbReference type="STRING" id="6238.A8X9J3"/>
<keyword evidence="18" id="KW-1185">Reference proteome</keyword>
<feature type="domain" description="Ig-like" evidence="15">
    <location>
        <begin position="1219"/>
        <end position="1312"/>
    </location>
</feature>
<dbReference type="FunFam" id="2.60.40.10:FF:002116">
    <property type="entry name" value="Titin homolog"/>
    <property type="match status" value="1"/>
</dbReference>
<dbReference type="InterPro" id="IPR007110">
    <property type="entry name" value="Ig-like_dom"/>
</dbReference>
<keyword evidence="10" id="KW-0393">Immunoglobulin domain</keyword>
<dbReference type="CTD" id="8578800"/>
<keyword evidence="6 11" id="KW-0547">Nucleotide-binding</keyword>
<name>A8X9J3_CAEBR</name>
<dbReference type="FunFam" id="2.60.40.10:FF:002241">
    <property type="entry name" value="Titin homolog"/>
    <property type="match status" value="1"/>
</dbReference>
<dbReference type="FunFam" id="2.60.40.10:FF:001981">
    <property type="entry name" value="Titin homolog"/>
    <property type="match status" value="1"/>
</dbReference>
<dbReference type="InterPro" id="IPR003961">
    <property type="entry name" value="FN3_dom"/>
</dbReference>
<dbReference type="Gene3D" id="3.30.200.20">
    <property type="entry name" value="Phosphorylase Kinase, domain 1"/>
    <property type="match status" value="1"/>
</dbReference>